<dbReference type="EMBL" id="CM026430">
    <property type="protein sequence ID" value="KAG0561926.1"/>
    <property type="molecule type" value="Genomic_DNA"/>
</dbReference>
<comment type="caution">
    <text evidence="3">The sequence shown here is derived from an EMBL/GenBank/DDBJ whole genome shotgun (WGS) entry which is preliminary data.</text>
</comment>
<keyword evidence="2" id="KW-1133">Transmembrane helix</keyword>
<proteinExistence type="predicted"/>
<accession>A0A8T0GQN2</accession>
<feature type="transmembrane region" description="Helical" evidence="2">
    <location>
        <begin position="368"/>
        <end position="385"/>
    </location>
</feature>
<protein>
    <submittedName>
        <fullName evidence="3">Uncharacterized protein</fullName>
    </submittedName>
</protein>
<evidence type="ECO:0000313" key="3">
    <source>
        <dbReference type="EMBL" id="KAG0561926.1"/>
    </source>
</evidence>
<evidence type="ECO:0000256" key="1">
    <source>
        <dbReference type="SAM" id="MobiDB-lite"/>
    </source>
</evidence>
<keyword evidence="2" id="KW-0472">Membrane</keyword>
<name>A0A8T0GQN2_CERPU</name>
<feature type="transmembrane region" description="Helical" evidence="2">
    <location>
        <begin position="249"/>
        <end position="272"/>
    </location>
</feature>
<keyword evidence="4" id="KW-1185">Reference proteome</keyword>
<dbReference type="Proteomes" id="UP000822688">
    <property type="component" value="Chromosome 9"/>
</dbReference>
<dbReference type="AlphaFoldDB" id="A0A8T0GQN2"/>
<evidence type="ECO:0000256" key="2">
    <source>
        <dbReference type="SAM" id="Phobius"/>
    </source>
</evidence>
<sequence>MLVLSYSFLIMESSVTEKAQGAPKYSCSKSDYPLRNRRTARFLQGTFMFIILTTHFRWVASERDETLTWFQDERPWNKSLYKVKRGCLDFHYPNNPSLYYYWPEADPLFDHCCGRYLTIYPDIPPEGLLYANNFTYGVYGPLLIYFKYNDLGLLDSCLPFWKCGRFFDRIEQTHTYFTYCEFHDLEGLYSRRFWNGTVFKYGLLQSALPYILSLEILVLLSASLYCLCRRQVLKSRSVIKVLLKTWFEAVNKTVLIVWVHLCLLVIIGNGLIEAMGHQYIYDPASKSFYNYAQLYIVLSVLLWYSSFLQQLSYWIALVEDYEKLPVADKSTHPRSEALSLERKQTPSQSLEKLEERIGLTDDWKWQPIAAQVGILFCLWGFLTYIDDNNLMASGIFGIVIQAAAPWSGLYALKIIFHTVPFLVRSIFTKTKSPRQVRAPAWTWRTVVGLKRWQGRANHGGRPERDHAQNEDSTAPLVEELEIGKVERANIP</sequence>
<feature type="compositionally biased region" description="Basic and acidic residues" evidence="1">
    <location>
        <begin position="460"/>
        <end position="469"/>
    </location>
</feature>
<organism evidence="3 4">
    <name type="scientific">Ceratodon purpureus</name>
    <name type="common">Fire moss</name>
    <name type="synonym">Dicranum purpureum</name>
    <dbReference type="NCBI Taxonomy" id="3225"/>
    <lineage>
        <taxon>Eukaryota</taxon>
        <taxon>Viridiplantae</taxon>
        <taxon>Streptophyta</taxon>
        <taxon>Embryophyta</taxon>
        <taxon>Bryophyta</taxon>
        <taxon>Bryophytina</taxon>
        <taxon>Bryopsida</taxon>
        <taxon>Dicranidae</taxon>
        <taxon>Pseudoditrichales</taxon>
        <taxon>Ditrichaceae</taxon>
        <taxon>Ceratodon</taxon>
    </lineage>
</organism>
<feature type="region of interest" description="Disordered" evidence="1">
    <location>
        <begin position="454"/>
        <end position="473"/>
    </location>
</feature>
<reference evidence="3" key="1">
    <citation type="submission" date="2020-06" db="EMBL/GenBank/DDBJ databases">
        <title>WGS assembly of Ceratodon purpureus strain R40.</title>
        <authorList>
            <person name="Carey S.B."/>
            <person name="Jenkins J."/>
            <person name="Shu S."/>
            <person name="Lovell J.T."/>
            <person name="Sreedasyam A."/>
            <person name="Maumus F."/>
            <person name="Tiley G.P."/>
            <person name="Fernandez-Pozo N."/>
            <person name="Barry K."/>
            <person name="Chen C."/>
            <person name="Wang M."/>
            <person name="Lipzen A."/>
            <person name="Daum C."/>
            <person name="Saski C.A."/>
            <person name="Payton A.C."/>
            <person name="Mcbreen J.C."/>
            <person name="Conrad R.E."/>
            <person name="Kollar L.M."/>
            <person name="Olsson S."/>
            <person name="Huttunen S."/>
            <person name="Landis J.B."/>
            <person name="Wickett N.J."/>
            <person name="Johnson M.G."/>
            <person name="Rensing S.A."/>
            <person name="Grimwood J."/>
            <person name="Schmutz J."/>
            <person name="Mcdaniel S.F."/>
        </authorList>
    </citation>
    <scope>NUCLEOTIDE SEQUENCE</scope>
    <source>
        <strain evidence="3">R40</strain>
    </source>
</reference>
<feature type="transmembrane region" description="Helical" evidence="2">
    <location>
        <begin position="292"/>
        <end position="316"/>
    </location>
</feature>
<gene>
    <name evidence="3" type="ORF">KC19_9G103900</name>
</gene>
<keyword evidence="2" id="KW-0812">Transmembrane</keyword>
<feature type="transmembrane region" description="Helical" evidence="2">
    <location>
        <begin position="391"/>
        <end position="412"/>
    </location>
</feature>
<feature type="transmembrane region" description="Helical" evidence="2">
    <location>
        <begin position="207"/>
        <end position="228"/>
    </location>
</feature>
<evidence type="ECO:0000313" key="4">
    <source>
        <dbReference type="Proteomes" id="UP000822688"/>
    </source>
</evidence>